<sequence length="690" mass="73863">MSLKYSLLFLLACYALSANKVKAQSPTSAAMNFNVFVKGNATLSQHESEGPIAIGGNVTTNQYQISFDSKLGVYKVNDASIALAVRGGVKLNNGSLAINGNNYIKVGQCAPNDASLTNLKVWYKDNNNAASNIRITSSTGGYDSSPNININANVNMFTTNGVVNQVCDNTIFGTASGQIDVDGAFTKLVARSGQLAGMADNLPIRDQNGKIKMSAPMGPYLTPSAIDNNPKIIVDPTKINVLTVSAEVWNSIQNSNIEGIPQGFQAGDKNYTGPFGLIINIINYPAFVASKGNTIRFPQFGGLASSQGSYVVYNFPDATETVTLSGSTEINGTILAPKANLVKEGSNNINGQVIANSLMHNGGEIHFFPLLPSIAEPVVKKISVTAASQCVKSAPYLTYSVTANFSTTGESAKIEWINSAGKVIHENNSQPLSGNILFPGAAVSGEGVGVAWPGWALQGSKWVKVEDMFSSILDPGAKIRVTVTTSETVSITYPAATSTCTAGPISGSLPVTLASFTAEKANCNVQLKWKVADAKDFSHFVVQRSADAKNYTSVSRVNYVEGNKEYSYMDSPFSSENNAPSKFFYYRLQQVDLDQTADYSSVRSVDAGQCDARLSVDFYPNPTQDEINVKSFSPIKAMEIITAEGKRVYQMLPGTSLTDFKVNVQNFAQGLYIVNVVNNEGKHTSKILKK</sequence>
<evidence type="ECO:0000259" key="2">
    <source>
        <dbReference type="Pfam" id="PF18962"/>
    </source>
</evidence>
<feature type="domain" description="Secretion system C-terminal sorting" evidence="2">
    <location>
        <begin position="619"/>
        <end position="687"/>
    </location>
</feature>
<organism evidence="4 5">
    <name type="scientific">Dyadobacter psychrotolerans</name>
    <dbReference type="NCBI Taxonomy" id="2541721"/>
    <lineage>
        <taxon>Bacteria</taxon>
        <taxon>Pseudomonadati</taxon>
        <taxon>Bacteroidota</taxon>
        <taxon>Cytophagia</taxon>
        <taxon>Cytophagales</taxon>
        <taxon>Spirosomataceae</taxon>
        <taxon>Dyadobacter</taxon>
    </lineage>
</organism>
<feature type="chain" id="PRO_5020560106" evidence="1">
    <location>
        <begin position="24"/>
        <end position="690"/>
    </location>
</feature>
<dbReference type="Gene3D" id="2.60.40.10">
    <property type="entry name" value="Immunoglobulins"/>
    <property type="match status" value="1"/>
</dbReference>
<keyword evidence="5" id="KW-1185">Reference proteome</keyword>
<dbReference type="Proteomes" id="UP000294850">
    <property type="component" value="Unassembled WGS sequence"/>
</dbReference>
<dbReference type="AlphaFoldDB" id="A0A4R5DWC9"/>
<dbReference type="InterPro" id="IPR026444">
    <property type="entry name" value="Secre_tail"/>
</dbReference>
<dbReference type="EMBL" id="SMFL01000004">
    <property type="protein sequence ID" value="TDE15333.1"/>
    <property type="molecule type" value="Genomic_DNA"/>
</dbReference>
<dbReference type="Pfam" id="PF18962">
    <property type="entry name" value="Por_Secre_tail"/>
    <property type="match status" value="1"/>
</dbReference>
<gene>
    <name evidence="4" type="ORF">E0F88_12515</name>
</gene>
<dbReference type="OrthoDB" id="9805017at2"/>
<keyword evidence="1" id="KW-0732">Signal</keyword>
<dbReference type="Pfam" id="PF20597">
    <property type="entry name" value="pAdhesive_15"/>
    <property type="match status" value="1"/>
</dbReference>
<evidence type="ECO:0000256" key="1">
    <source>
        <dbReference type="SAM" id="SignalP"/>
    </source>
</evidence>
<protein>
    <submittedName>
        <fullName evidence="4">Choice-of-anchor A family protein</fullName>
    </submittedName>
</protein>
<evidence type="ECO:0000313" key="4">
    <source>
        <dbReference type="EMBL" id="TDE15333.1"/>
    </source>
</evidence>
<evidence type="ECO:0000259" key="3">
    <source>
        <dbReference type="Pfam" id="PF20597"/>
    </source>
</evidence>
<evidence type="ECO:0000313" key="5">
    <source>
        <dbReference type="Proteomes" id="UP000294850"/>
    </source>
</evidence>
<feature type="domain" description="Choice-of-anchor A" evidence="3">
    <location>
        <begin position="26"/>
        <end position="367"/>
    </location>
</feature>
<dbReference type="NCBIfam" id="TIGR04215">
    <property type="entry name" value="choice_anch_A"/>
    <property type="match status" value="1"/>
</dbReference>
<reference evidence="4 5" key="1">
    <citation type="submission" date="2019-03" db="EMBL/GenBank/DDBJ databases">
        <title>Dyadobacter AR-3-6 sp. nov., isolated from arctic soil.</title>
        <authorList>
            <person name="Chaudhary D.K."/>
        </authorList>
    </citation>
    <scope>NUCLEOTIDE SEQUENCE [LARGE SCALE GENOMIC DNA]</scope>
    <source>
        <strain evidence="4 5">AR-3-6</strain>
    </source>
</reference>
<feature type="signal peptide" evidence="1">
    <location>
        <begin position="1"/>
        <end position="23"/>
    </location>
</feature>
<accession>A0A4R5DWC9</accession>
<dbReference type="InterPro" id="IPR026588">
    <property type="entry name" value="Choice_anch_A"/>
</dbReference>
<comment type="caution">
    <text evidence="4">The sequence shown here is derived from an EMBL/GenBank/DDBJ whole genome shotgun (WGS) entry which is preliminary data.</text>
</comment>
<dbReference type="RefSeq" id="WP_131958596.1">
    <property type="nucleotide sequence ID" value="NZ_SMFL01000004.1"/>
</dbReference>
<dbReference type="NCBIfam" id="TIGR04183">
    <property type="entry name" value="Por_Secre_tail"/>
    <property type="match status" value="1"/>
</dbReference>
<name>A0A4R5DWC9_9BACT</name>
<proteinExistence type="predicted"/>
<dbReference type="InterPro" id="IPR013783">
    <property type="entry name" value="Ig-like_fold"/>
</dbReference>